<keyword evidence="3" id="KW-0804">Transcription</keyword>
<evidence type="ECO:0000256" key="1">
    <source>
        <dbReference type="ARBA" id="ARBA00023015"/>
    </source>
</evidence>
<dbReference type="PRINTS" id="PR00455">
    <property type="entry name" value="HTHTETR"/>
</dbReference>
<gene>
    <name evidence="6" type="ORF">C1H69_13145</name>
</gene>
<dbReference type="EMBL" id="PNRF01000027">
    <property type="protein sequence ID" value="PMR74787.1"/>
    <property type="molecule type" value="Genomic_DNA"/>
</dbReference>
<comment type="caution">
    <text evidence="6">The sequence shown here is derived from an EMBL/GenBank/DDBJ whole genome shotgun (WGS) entry which is preliminary data.</text>
</comment>
<dbReference type="GO" id="GO:0000976">
    <property type="term" value="F:transcription cis-regulatory region binding"/>
    <property type="evidence" value="ECO:0007669"/>
    <property type="project" value="TreeGrafter"/>
</dbReference>
<organism evidence="6 7">
    <name type="scientific">Billgrantia endophytica</name>
    <dbReference type="NCBI Taxonomy" id="2033802"/>
    <lineage>
        <taxon>Bacteria</taxon>
        <taxon>Pseudomonadati</taxon>
        <taxon>Pseudomonadota</taxon>
        <taxon>Gammaproteobacteria</taxon>
        <taxon>Oceanospirillales</taxon>
        <taxon>Halomonadaceae</taxon>
        <taxon>Billgrantia</taxon>
    </lineage>
</organism>
<dbReference type="PROSITE" id="PS01081">
    <property type="entry name" value="HTH_TETR_1"/>
    <property type="match status" value="1"/>
</dbReference>
<evidence type="ECO:0000256" key="4">
    <source>
        <dbReference type="PROSITE-ProRule" id="PRU00335"/>
    </source>
</evidence>
<dbReference type="Pfam" id="PF00440">
    <property type="entry name" value="TetR_N"/>
    <property type="match status" value="1"/>
</dbReference>
<evidence type="ECO:0000256" key="3">
    <source>
        <dbReference type="ARBA" id="ARBA00023163"/>
    </source>
</evidence>
<proteinExistence type="predicted"/>
<dbReference type="InterPro" id="IPR009057">
    <property type="entry name" value="Homeodomain-like_sf"/>
</dbReference>
<dbReference type="Proteomes" id="UP000235803">
    <property type="component" value="Unassembled WGS sequence"/>
</dbReference>
<dbReference type="Gene3D" id="1.10.10.60">
    <property type="entry name" value="Homeodomain-like"/>
    <property type="match status" value="1"/>
</dbReference>
<dbReference type="AlphaFoldDB" id="A0A2N7U2X7"/>
<dbReference type="GO" id="GO:0003700">
    <property type="term" value="F:DNA-binding transcription factor activity"/>
    <property type="evidence" value="ECO:0007669"/>
    <property type="project" value="TreeGrafter"/>
</dbReference>
<dbReference type="PROSITE" id="PS50977">
    <property type="entry name" value="HTH_TETR_2"/>
    <property type="match status" value="1"/>
</dbReference>
<dbReference type="PANTHER" id="PTHR30055">
    <property type="entry name" value="HTH-TYPE TRANSCRIPTIONAL REGULATOR RUTR"/>
    <property type="match status" value="1"/>
</dbReference>
<reference evidence="6 7" key="1">
    <citation type="submission" date="2018-01" db="EMBL/GenBank/DDBJ databases">
        <title>Halomonas endophytica sp. nov., isolated from storage liquid in the stems of Populus euphratica.</title>
        <authorList>
            <person name="Chen C."/>
        </authorList>
    </citation>
    <scope>NUCLEOTIDE SEQUENCE [LARGE SCALE GENOMIC DNA]</scope>
    <source>
        <strain evidence="6 7">MC28</strain>
    </source>
</reference>
<dbReference type="InterPro" id="IPR036271">
    <property type="entry name" value="Tet_transcr_reg_TetR-rel_C_sf"/>
</dbReference>
<keyword evidence="2 4" id="KW-0238">DNA-binding</keyword>
<feature type="DNA-binding region" description="H-T-H motif" evidence="4">
    <location>
        <begin position="39"/>
        <end position="58"/>
    </location>
</feature>
<evidence type="ECO:0000256" key="2">
    <source>
        <dbReference type="ARBA" id="ARBA00023125"/>
    </source>
</evidence>
<evidence type="ECO:0000313" key="6">
    <source>
        <dbReference type="EMBL" id="PMR74787.1"/>
    </source>
</evidence>
<dbReference type="InterPro" id="IPR041490">
    <property type="entry name" value="KstR2_TetR_C"/>
</dbReference>
<feature type="domain" description="HTH tetR-type" evidence="5">
    <location>
        <begin position="16"/>
        <end position="76"/>
    </location>
</feature>
<accession>A0A2N7U2X7</accession>
<protein>
    <submittedName>
        <fullName evidence="6">TetR family transcriptional regulator</fullName>
    </submittedName>
</protein>
<dbReference type="InterPro" id="IPR001647">
    <property type="entry name" value="HTH_TetR"/>
</dbReference>
<name>A0A2N7U2X7_9GAMM</name>
<dbReference type="OrthoDB" id="5293556at2"/>
<dbReference type="SUPFAM" id="SSF48498">
    <property type="entry name" value="Tetracyclin repressor-like, C-terminal domain"/>
    <property type="match status" value="1"/>
</dbReference>
<dbReference type="Pfam" id="PF17932">
    <property type="entry name" value="TetR_C_24"/>
    <property type="match status" value="1"/>
</dbReference>
<dbReference type="InterPro" id="IPR023772">
    <property type="entry name" value="DNA-bd_HTH_TetR-type_CS"/>
</dbReference>
<evidence type="ECO:0000259" key="5">
    <source>
        <dbReference type="PROSITE" id="PS50977"/>
    </source>
</evidence>
<keyword evidence="1" id="KW-0805">Transcription regulation</keyword>
<dbReference type="RefSeq" id="WP_102653849.1">
    <property type="nucleotide sequence ID" value="NZ_PNRF01000027.1"/>
</dbReference>
<evidence type="ECO:0000313" key="7">
    <source>
        <dbReference type="Proteomes" id="UP000235803"/>
    </source>
</evidence>
<keyword evidence="7" id="KW-1185">Reference proteome</keyword>
<dbReference type="SUPFAM" id="SSF46689">
    <property type="entry name" value="Homeodomain-like"/>
    <property type="match status" value="1"/>
</dbReference>
<dbReference type="InterPro" id="IPR050109">
    <property type="entry name" value="HTH-type_TetR-like_transc_reg"/>
</dbReference>
<dbReference type="PANTHER" id="PTHR30055:SF234">
    <property type="entry name" value="HTH-TYPE TRANSCRIPTIONAL REGULATOR BETI"/>
    <property type="match status" value="1"/>
</dbReference>
<dbReference type="Gene3D" id="1.10.357.10">
    <property type="entry name" value="Tetracycline Repressor, domain 2"/>
    <property type="match status" value="1"/>
</dbReference>
<sequence>MATWKNAIPNRNELHQAKRDALLREAVTAFNQRGFYATSMEDIGKSLGVTKAALYYYFPNKHALLAAAFEHVLEVAFKSLEAARQAGGTGYEKLKATIQGYLRATLCDLNRCVILTEEHALRPEQRAPIVAKRDRFEAELRALVREGIADGSIISCDPKLAIFTIFGAVNWVPKWFSNEGSWNSTQLAKAMSELVCRSIAAQPVPALAEDVSIS</sequence>